<keyword evidence="1" id="KW-0812">Transmembrane</keyword>
<keyword evidence="1" id="KW-1133">Transmembrane helix</keyword>
<dbReference type="RefSeq" id="WP_179744740.1">
    <property type="nucleotide sequence ID" value="NZ_JACCAS010000001.1"/>
</dbReference>
<feature type="transmembrane region" description="Helical" evidence="1">
    <location>
        <begin position="20"/>
        <end position="42"/>
    </location>
</feature>
<name>A0A7Y9WPH7_9BURK</name>
<protein>
    <submittedName>
        <fullName evidence="2">Uncharacterized protein</fullName>
    </submittedName>
</protein>
<proteinExistence type="predicted"/>
<evidence type="ECO:0000313" key="2">
    <source>
        <dbReference type="EMBL" id="NYH24671.1"/>
    </source>
</evidence>
<organism evidence="2 3">
    <name type="scientific">Paraburkholderia bryophila</name>
    <dbReference type="NCBI Taxonomy" id="420952"/>
    <lineage>
        <taxon>Bacteria</taxon>
        <taxon>Pseudomonadati</taxon>
        <taxon>Pseudomonadota</taxon>
        <taxon>Betaproteobacteria</taxon>
        <taxon>Burkholderiales</taxon>
        <taxon>Burkholderiaceae</taxon>
        <taxon>Paraburkholderia</taxon>
    </lineage>
</organism>
<sequence length="125" mass="12861">MNDTTNEQPVSLTEALNANAIPLSAVAAGKVLLVAGITGVAWRDSSKPGRPAKAYKVATSYGESLGATNEKATVPTGDPTNLKFDRSRFAALWASKAVQDALADLLEAGDVKLRGSAAQGASEAF</sequence>
<comment type="caution">
    <text evidence="2">The sequence shown here is derived from an EMBL/GenBank/DDBJ whole genome shotgun (WGS) entry which is preliminary data.</text>
</comment>
<keyword evidence="3" id="KW-1185">Reference proteome</keyword>
<evidence type="ECO:0000313" key="3">
    <source>
        <dbReference type="Proteomes" id="UP000540929"/>
    </source>
</evidence>
<evidence type="ECO:0000256" key="1">
    <source>
        <dbReference type="SAM" id="Phobius"/>
    </source>
</evidence>
<gene>
    <name evidence="2" type="ORF">GGD40_004150</name>
</gene>
<keyword evidence="1" id="KW-0472">Membrane</keyword>
<dbReference type="AlphaFoldDB" id="A0A7Y9WPH7"/>
<dbReference type="Proteomes" id="UP000540929">
    <property type="component" value="Unassembled WGS sequence"/>
</dbReference>
<reference evidence="2 3" key="1">
    <citation type="submission" date="2020-07" db="EMBL/GenBank/DDBJ databases">
        <title>Exploring microbial biodiversity for novel pathways involved in the catabolism of aromatic compounds derived from lignin.</title>
        <authorList>
            <person name="Elkins J."/>
        </authorList>
    </citation>
    <scope>NUCLEOTIDE SEQUENCE [LARGE SCALE GENOMIC DNA]</scope>
    <source>
        <strain evidence="2 3">H2C3C</strain>
    </source>
</reference>
<accession>A0A7Y9WPH7</accession>
<dbReference type="EMBL" id="JACCAS010000001">
    <property type="protein sequence ID" value="NYH24671.1"/>
    <property type="molecule type" value="Genomic_DNA"/>
</dbReference>